<gene>
    <name evidence="1" type="ORF">EHRUM2_07220</name>
</gene>
<dbReference type="RefSeq" id="WP_269084283.1">
    <property type="nucleotide sequence ID" value="NZ_BDDL01000078.1"/>
</dbReference>
<dbReference type="EMBL" id="BDDL01000078">
    <property type="protein sequence ID" value="GAT77496.1"/>
    <property type="molecule type" value="Genomic_DNA"/>
</dbReference>
<protein>
    <submittedName>
        <fullName evidence="1">Putative glucosamine-6-phosphate deaminase-like protein</fullName>
    </submittedName>
</protein>
<accession>A0A161MLR5</accession>
<dbReference type="Proteomes" id="UP000092677">
    <property type="component" value="Unassembled WGS sequence"/>
</dbReference>
<reference evidence="2" key="1">
    <citation type="submission" date="2016-05" db="EMBL/GenBank/DDBJ databases">
        <title>Draft genome sequences of four strains of Ehrlichia ruminantium, a tick-borne pathogen of ruminants, isolated from Zimbabwe, The Gambia and Ghana.</title>
        <authorList>
            <person name="Nakao R."/>
            <person name="Jongejan F."/>
            <person name="Sugimoto C."/>
        </authorList>
    </citation>
    <scope>NUCLEOTIDE SEQUENCE [LARGE SCALE GENOMIC DNA]</scope>
    <source>
        <strain evidence="2">Kerr Seringe</strain>
    </source>
</reference>
<comment type="caution">
    <text evidence="1">The sequence shown here is derived from an EMBL/GenBank/DDBJ whole genome shotgun (WGS) entry which is preliminary data.</text>
</comment>
<proteinExistence type="predicted"/>
<name>A0A161MLR5_EHRRU</name>
<evidence type="ECO:0000313" key="1">
    <source>
        <dbReference type="EMBL" id="GAT77496.1"/>
    </source>
</evidence>
<sequence length="42" mass="4719">MLSKVNIRKVKRCIINKCDGVGKSIIGINEESFLSDNMFIGF</sequence>
<organism evidence="1 2">
    <name type="scientific">Ehrlichia ruminantium</name>
    <name type="common">heartwater rickettsia</name>
    <name type="synonym">Cowdria ruminantium</name>
    <dbReference type="NCBI Taxonomy" id="779"/>
    <lineage>
        <taxon>Bacteria</taxon>
        <taxon>Pseudomonadati</taxon>
        <taxon>Pseudomonadota</taxon>
        <taxon>Alphaproteobacteria</taxon>
        <taxon>Rickettsiales</taxon>
        <taxon>Anaplasmataceae</taxon>
        <taxon>Ehrlichia</taxon>
    </lineage>
</organism>
<evidence type="ECO:0000313" key="2">
    <source>
        <dbReference type="Proteomes" id="UP000092677"/>
    </source>
</evidence>
<dbReference type="AlphaFoldDB" id="A0A161MLR5"/>